<reference evidence="2" key="1">
    <citation type="submission" date="2020-06" db="EMBL/GenBank/DDBJ databases">
        <authorList>
            <person name="Li T."/>
            <person name="Hu X."/>
            <person name="Zhang T."/>
            <person name="Song X."/>
            <person name="Zhang H."/>
            <person name="Dai N."/>
            <person name="Sheng W."/>
            <person name="Hou X."/>
            <person name="Wei L."/>
        </authorList>
    </citation>
    <scope>NUCLEOTIDE SEQUENCE</scope>
    <source>
        <strain evidence="2">G02</strain>
        <tissue evidence="2">Leaf</tissue>
    </source>
</reference>
<protein>
    <submittedName>
        <fullName evidence="2">Uncharacterized protein</fullName>
    </submittedName>
</protein>
<organism evidence="2">
    <name type="scientific">Sesamum radiatum</name>
    <name type="common">Black benniseed</name>
    <dbReference type="NCBI Taxonomy" id="300843"/>
    <lineage>
        <taxon>Eukaryota</taxon>
        <taxon>Viridiplantae</taxon>
        <taxon>Streptophyta</taxon>
        <taxon>Embryophyta</taxon>
        <taxon>Tracheophyta</taxon>
        <taxon>Spermatophyta</taxon>
        <taxon>Magnoliopsida</taxon>
        <taxon>eudicotyledons</taxon>
        <taxon>Gunneridae</taxon>
        <taxon>Pentapetalae</taxon>
        <taxon>asterids</taxon>
        <taxon>lamiids</taxon>
        <taxon>Lamiales</taxon>
        <taxon>Pedaliaceae</taxon>
        <taxon>Sesamum</taxon>
    </lineage>
</organism>
<comment type="caution">
    <text evidence="2">The sequence shown here is derived from an EMBL/GenBank/DDBJ whole genome shotgun (WGS) entry which is preliminary data.</text>
</comment>
<feature type="region of interest" description="Disordered" evidence="1">
    <location>
        <begin position="1"/>
        <end position="20"/>
    </location>
</feature>
<proteinExistence type="predicted"/>
<evidence type="ECO:0000256" key="1">
    <source>
        <dbReference type="SAM" id="MobiDB-lite"/>
    </source>
</evidence>
<reference evidence="2" key="2">
    <citation type="journal article" date="2024" name="Plant">
        <title>Genomic evolution and insights into agronomic trait innovations of Sesamum species.</title>
        <authorList>
            <person name="Miao H."/>
            <person name="Wang L."/>
            <person name="Qu L."/>
            <person name="Liu H."/>
            <person name="Sun Y."/>
            <person name="Le M."/>
            <person name="Wang Q."/>
            <person name="Wei S."/>
            <person name="Zheng Y."/>
            <person name="Lin W."/>
            <person name="Duan Y."/>
            <person name="Cao H."/>
            <person name="Xiong S."/>
            <person name="Wang X."/>
            <person name="Wei L."/>
            <person name="Li C."/>
            <person name="Ma Q."/>
            <person name="Ju M."/>
            <person name="Zhao R."/>
            <person name="Li G."/>
            <person name="Mu C."/>
            <person name="Tian Q."/>
            <person name="Mei H."/>
            <person name="Zhang T."/>
            <person name="Gao T."/>
            <person name="Zhang H."/>
        </authorList>
    </citation>
    <scope>NUCLEOTIDE SEQUENCE</scope>
    <source>
        <strain evidence="2">G02</strain>
    </source>
</reference>
<name>A0AAW2KBL2_SESRA</name>
<gene>
    <name evidence="2" type="ORF">Sradi_6245900</name>
</gene>
<dbReference type="EMBL" id="JACGWJ010000029">
    <property type="protein sequence ID" value="KAL0303778.1"/>
    <property type="molecule type" value="Genomic_DNA"/>
</dbReference>
<sequence length="64" mass="7141">MACSDHGAILFSSKGNGDVRTPRQKLRFHFEAAWLRSENYVAMVEQEWLGARQAAVGADLCCKI</sequence>
<dbReference type="AlphaFoldDB" id="A0AAW2KBL2"/>
<accession>A0AAW2KBL2</accession>
<evidence type="ECO:0000313" key="2">
    <source>
        <dbReference type="EMBL" id="KAL0303778.1"/>
    </source>
</evidence>